<dbReference type="Proteomes" id="UP001318040">
    <property type="component" value="Chromosome 43"/>
</dbReference>
<reference evidence="4" key="1">
    <citation type="submission" date="2025-08" db="UniProtKB">
        <authorList>
            <consortium name="RefSeq"/>
        </authorList>
    </citation>
    <scope>IDENTIFICATION</scope>
    <source>
        <tissue evidence="4">Sperm</tissue>
    </source>
</reference>
<dbReference type="InterPro" id="IPR039251">
    <property type="entry name" value="OXLD1"/>
</dbReference>
<evidence type="ECO:0000256" key="1">
    <source>
        <dbReference type="SAM" id="MobiDB-lite"/>
    </source>
</evidence>
<dbReference type="RefSeq" id="XP_032826118.1">
    <property type="nucleotide sequence ID" value="XM_032970227.1"/>
</dbReference>
<gene>
    <name evidence="4" type="primary">OXLD1</name>
</gene>
<dbReference type="KEGG" id="pmrn:116951534"/>
<dbReference type="InterPro" id="IPR019180">
    <property type="entry name" value="Oxidoreductase-like_N"/>
</dbReference>
<feature type="compositionally biased region" description="Low complexity" evidence="1">
    <location>
        <begin position="33"/>
        <end position="79"/>
    </location>
</feature>
<dbReference type="PANTHER" id="PTHR21193:SF3">
    <property type="entry name" value="OXIDOREDUCTASE-LIKE DOMAIN-CONTAINING PROTEIN 1"/>
    <property type="match status" value="1"/>
</dbReference>
<dbReference type="PANTHER" id="PTHR21193">
    <property type="entry name" value="OXIDOREDUCTASE-LIKE DOMAIN-CONTAINING PROTEIN 1"/>
    <property type="match status" value="1"/>
</dbReference>
<name>A0AAJ7XAJ1_PETMA</name>
<keyword evidence="3" id="KW-1185">Reference proteome</keyword>
<evidence type="ECO:0000259" key="2">
    <source>
        <dbReference type="Pfam" id="PF09791"/>
    </source>
</evidence>
<dbReference type="AlphaFoldDB" id="A0AAJ7XAJ1"/>
<proteinExistence type="predicted"/>
<organism evidence="3 4">
    <name type="scientific">Petromyzon marinus</name>
    <name type="common">Sea lamprey</name>
    <dbReference type="NCBI Taxonomy" id="7757"/>
    <lineage>
        <taxon>Eukaryota</taxon>
        <taxon>Metazoa</taxon>
        <taxon>Chordata</taxon>
        <taxon>Craniata</taxon>
        <taxon>Vertebrata</taxon>
        <taxon>Cyclostomata</taxon>
        <taxon>Hyperoartia</taxon>
        <taxon>Petromyzontiformes</taxon>
        <taxon>Petromyzontidae</taxon>
        <taxon>Petromyzon</taxon>
    </lineage>
</organism>
<dbReference type="Pfam" id="PF09791">
    <property type="entry name" value="Oxidored-like"/>
    <property type="match status" value="1"/>
</dbReference>
<feature type="domain" description="Oxidoreductase-like" evidence="2">
    <location>
        <begin position="142"/>
        <end position="169"/>
    </location>
</feature>
<protein>
    <submittedName>
        <fullName evidence="4">Oxidoreductase-like domain-containing protein 1</fullName>
    </submittedName>
</protein>
<dbReference type="CTD" id="339229"/>
<feature type="compositionally biased region" description="Pro residues" evidence="1">
    <location>
        <begin position="133"/>
        <end position="143"/>
    </location>
</feature>
<evidence type="ECO:0000313" key="4">
    <source>
        <dbReference type="RefSeq" id="XP_032826118.1"/>
    </source>
</evidence>
<accession>A0AAJ7XAJ1</accession>
<dbReference type="GO" id="GO:0005739">
    <property type="term" value="C:mitochondrion"/>
    <property type="evidence" value="ECO:0007669"/>
    <property type="project" value="TreeGrafter"/>
</dbReference>
<sequence>MSAAVLLVAAAWTRGLRRTAVTWRTGELVSCRRSVGGPAAGSSGSKPRSGSDSESCSEFASDPAPGSSSGPEPWSGSGAQPEPDPEFLSGPGSVSESGCDSGCGSGSGPRSRSGSGYDFGPGPASHTLRASPPSQPPPTLSPPIPEPPVGLCCMSGCPNCVWLSYAEELLSRYGDGDGAQAALDAVSTHVSDPSLRAFLEMELRTMLGRR</sequence>
<evidence type="ECO:0000313" key="3">
    <source>
        <dbReference type="Proteomes" id="UP001318040"/>
    </source>
</evidence>
<feature type="region of interest" description="Disordered" evidence="1">
    <location>
        <begin position="33"/>
        <end position="143"/>
    </location>
</feature>